<gene>
    <name evidence="7" type="ORF">CDAUBV1_LOCUS1506</name>
</gene>
<feature type="compositionally biased region" description="Basic residues" evidence="5">
    <location>
        <begin position="467"/>
        <end position="480"/>
    </location>
</feature>
<dbReference type="InterPro" id="IPR013087">
    <property type="entry name" value="Znf_C2H2_type"/>
</dbReference>
<protein>
    <recommendedName>
        <fullName evidence="6">C2H2-type domain-containing protein</fullName>
    </recommendedName>
</protein>
<reference evidence="7" key="1">
    <citation type="submission" date="2024-06" db="EMBL/GenBank/DDBJ databases">
        <authorList>
            <person name="Liu X."/>
            <person name="Lenzi L."/>
            <person name="Haldenby T S."/>
            <person name="Uol C."/>
        </authorList>
    </citation>
    <scope>NUCLEOTIDE SEQUENCE</scope>
</reference>
<dbReference type="Proteomes" id="UP001497525">
    <property type="component" value="Unassembled WGS sequence"/>
</dbReference>
<evidence type="ECO:0000256" key="5">
    <source>
        <dbReference type="SAM" id="MobiDB-lite"/>
    </source>
</evidence>
<proteinExistence type="predicted"/>
<dbReference type="GO" id="GO:0008270">
    <property type="term" value="F:zinc ion binding"/>
    <property type="evidence" value="ECO:0007669"/>
    <property type="project" value="UniProtKB-KW"/>
</dbReference>
<evidence type="ECO:0000313" key="7">
    <source>
        <dbReference type="EMBL" id="CAL5130065.1"/>
    </source>
</evidence>
<feature type="compositionally biased region" description="Polar residues" evidence="5">
    <location>
        <begin position="424"/>
        <end position="440"/>
    </location>
</feature>
<dbReference type="SUPFAM" id="SSF57667">
    <property type="entry name" value="beta-beta-alpha zinc fingers"/>
    <property type="match status" value="2"/>
</dbReference>
<keyword evidence="3" id="KW-0862">Zinc</keyword>
<evidence type="ECO:0000313" key="8">
    <source>
        <dbReference type="Proteomes" id="UP001497525"/>
    </source>
</evidence>
<feature type="domain" description="C2H2-type" evidence="6">
    <location>
        <begin position="517"/>
        <end position="544"/>
    </location>
</feature>
<dbReference type="FunFam" id="3.30.160.60:FF:000515">
    <property type="entry name" value="early growth response protein 4"/>
    <property type="match status" value="1"/>
</dbReference>
<organism evidence="7 8">
    <name type="scientific">Calicophoron daubneyi</name>
    <name type="common">Rumen fluke</name>
    <name type="synonym">Paramphistomum daubneyi</name>
    <dbReference type="NCBI Taxonomy" id="300641"/>
    <lineage>
        <taxon>Eukaryota</taxon>
        <taxon>Metazoa</taxon>
        <taxon>Spiralia</taxon>
        <taxon>Lophotrochozoa</taxon>
        <taxon>Platyhelminthes</taxon>
        <taxon>Trematoda</taxon>
        <taxon>Digenea</taxon>
        <taxon>Plagiorchiida</taxon>
        <taxon>Pronocephalata</taxon>
        <taxon>Paramphistomoidea</taxon>
        <taxon>Paramphistomidae</taxon>
        <taxon>Calicophoron</taxon>
    </lineage>
</organism>
<dbReference type="PROSITE" id="PS50157">
    <property type="entry name" value="ZINC_FINGER_C2H2_2"/>
    <property type="match status" value="3"/>
</dbReference>
<dbReference type="Gene3D" id="3.30.160.60">
    <property type="entry name" value="Classic Zinc Finger"/>
    <property type="match status" value="3"/>
</dbReference>
<feature type="region of interest" description="Disordered" evidence="5">
    <location>
        <begin position="424"/>
        <end position="480"/>
    </location>
</feature>
<dbReference type="PANTHER" id="PTHR23235:SF60">
    <property type="entry name" value="STRIPE, ISOFORM D"/>
    <property type="match status" value="1"/>
</dbReference>
<comment type="caution">
    <text evidence="7">The sequence shown here is derived from an EMBL/GenBank/DDBJ whole genome shotgun (WGS) entry which is preliminary data.</text>
</comment>
<evidence type="ECO:0000256" key="1">
    <source>
        <dbReference type="ARBA" id="ARBA00022723"/>
    </source>
</evidence>
<sequence length="944" mass="99601">MTEDLAESQSLEDCHISFDSFHTGETPKTATSATKFFPIDPNEVLNTPTGLDILGTAKNTSESDVLFFADDYHRRIQNTESSVSGSNDPRTEQEFQPASASNFVKPLNGTEGTLRLQTSPQLILAPKQEFKRGDSPSSLLSDAVSHANISSPAQNRTLALGHLSPDSTCTKDIPEEVSIKTEPTTVASPPLSVSVDKNSESHTIAELPTLLSSNGDDNRHSVTSLVSETEVVRSQGPVLFSTSLSLPTSCIITTPVQPSTGVCIDSGTITASSVAPNTSEVTNGLSNLPFSTRTQPPLIPAPLVLSGGLALTTLLPADSGGGLLTPTTPNTAMLPLLASPGPTGLCTPGLLTSLCTTPTNPSGAFSFLSPGSSAILTNGIDTTLNPSIISTAVSVNPTLTTQGDVCFSNTASSVGTANVVKISPDSTNSASSAPSCTPDTTVIEDEGDGENAYLTRRIGSHRSGSTGRRRKPSARSRAKANKMDMNSSVYGGIYKSDTDGQIRVTSSMSDKVIEKPYKCVLCNKCFSRSDELTRHGRIHTGAKPFRCNQCQREFSRSDHLTTHMRTHTGERPFVCELCGRRFARSDERKRHTKVHQKNAAQKADGGGGVNKTTEKSAVTSTSSVQRSWAGGKRVAVRSAESYDGVKLQVSDQQVIPVSQTETINTSQALPEQRVILTACESQPGQVTLHAFPNTGFNSPTVLHPHSQFIFAALPSMSLTSVPIVGHVNPEFPNNFNITTNAFAAHPSQSQVLTVSPVLPDGTSISSADITNTSPQQQQQNLPNFTILSTMQATPTSDGQSECLSITTNTSTPSSIASVVAPACYAIRASFVQNPASQNYTSSTQHQQQPQLPSYFTAIACSPDALGNNRTAGAFFSPMLAAASTLSTTPVSNPSSADISSQFSAQTSINIQGSFPNVNNSAVTTATPSNLLTATPTCIFITPNP</sequence>
<feature type="region of interest" description="Disordered" evidence="5">
    <location>
        <begin position="586"/>
        <end position="624"/>
    </location>
</feature>
<accession>A0AAV2T0Q5</accession>
<keyword evidence="2 4" id="KW-0863">Zinc-finger</keyword>
<evidence type="ECO:0000256" key="4">
    <source>
        <dbReference type="PROSITE-ProRule" id="PRU00042"/>
    </source>
</evidence>
<keyword evidence="1" id="KW-0479">Metal-binding</keyword>
<dbReference type="Pfam" id="PF00096">
    <property type="entry name" value="zf-C2H2"/>
    <property type="match status" value="3"/>
</dbReference>
<evidence type="ECO:0000256" key="2">
    <source>
        <dbReference type="ARBA" id="ARBA00022771"/>
    </source>
</evidence>
<feature type="compositionally biased region" description="Polar residues" evidence="5">
    <location>
        <begin position="615"/>
        <end position="624"/>
    </location>
</feature>
<dbReference type="SMART" id="SM00355">
    <property type="entry name" value="ZnF_C2H2"/>
    <property type="match status" value="3"/>
</dbReference>
<dbReference type="PANTHER" id="PTHR23235">
    <property type="entry name" value="KRUEPPEL-LIKE TRANSCRIPTION FACTOR"/>
    <property type="match status" value="1"/>
</dbReference>
<dbReference type="GO" id="GO:0000981">
    <property type="term" value="F:DNA-binding transcription factor activity, RNA polymerase II-specific"/>
    <property type="evidence" value="ECO:0007669"/>
    <property type="project" value="TreeGrafter"/>
</dbReference>
<dbReference type="PROSITE" id="PS00028">
    <property type="entry name" value="ZINC_FINGER_C2H2_1"/>
    <property type="match status" value="3"/>
</dbReference>
<evidence type="ECO:0000259" key="6">
    <source>
        <dbReference type="PROSITE" id="PS50157"/>
    </source>
</evidence>
<feature type="domain" description="C2H2-type" evidence="6">
    <location>
        <begin position="573"/>
        <end position="600"/>
    </location>
</feature>
<name>A0AAV2T0Q5_CALDB</name>
<dbReference type="EMBL" id="CAXLJL010000057">
    <property type="protein sequence ID" value="CAL5130065.1"/>
    <property type="molecule type" value="Genomic_DNA"/>
</dbReference>
<dbReference type="InterPro" id="IPR036236">
    <property type="entry name" value="Znf_C2H2_sf"/>
</dbReference>
<feature type="domain" description="C2H2-type" evidence="6">
    <location>
        <begin position="545"/>
        <end position="572"/>
    </location>
</feature>
<dbReference type="GO" id="GO:0000978">
    <property type="term" value="F:RNA polymerase II cis-regulatory region sequence-specific DNA binding"/>
    <property type="evidence" value="ECO:0007669"/>
    <property type="project" value="TreeGrafter"/>
</dbReference>
<dbReference type="AlphaFoldDB" id="A0AAV2T0Q5"/>
<evidence type="ECO:0000256" key="3">
    <source>
        <dbReference type="ARBA" id="ARBA00022833"/>
    </source>
</evidence>